<feature type="transmembrane region" description="Helical" evidence="6">
    <location>
        <begin position="373"/>
        <end position="396"/>
    </location>
</feature>
<dbReference type="InterPro" id="IPR025857">
    <property type="entry name" value="MacB_PCD"/>
</dbReference>
<feature type="domain" description="ABC3 transporter permease C-terminal" evidence="7">
    <location>
        <begin position="668"/>
        <end position="779"/>
    </location>
</feature>
<keyword evidence="10" id="KW-1185">Reference proteome</keyword>
<dbReference type="EMBL" id="MDGQ01000005">
    <property type="protein sequence ID" value="OEK05524.1"/>
    <property type="molecule type" value="Genomic_DNA"/>
</dbReference>
<evidence type="ECO:0000259" key="7">
    <source>
        <dbReference type="Pfam" id="PF02687"/>
    </source>
</evidence>
<feature type="transmembrane region" description="Helical" evidence="6">
    <location>
        <begin position="20"/>
        <end position="41"/>
    </location>
</feature>
<feature type="transmembrane region" description="Helical" evidence="6">
    <location>
        <begin position="417"/>
        <end position="441"/>
    </location>
</feature>
<dbReference type="PANTHER" id="PTHR30572:SF18">
    <property type="entry name" value="ABC-TYPE MACROLIDE FAMILY EXPORT SYSTEM PERMEASE COMPONENT 2"/>
    <property type="match status" value="1"/>
</dbReference>
<organism evidence="9 10">
    <name type="scientific">Roseivirga misakiensis</name>
    <dbReference type="NCBI Taxonomy" id="1563681"/>
    <lineage>
        <taxon>Bacteria</taxon>
        <taxon>Pseudomonadati</taxon>
        <taxon>Bacteroidota</taxon>
        <taxon>Cytophagia</taxon>
        <taxon>Cytophagales</taxon>
        <taxon>Roseivirgaceae</taxon>
        <taxon>Roseivirga</taxon>
    </lineage>
</organism>
<reference evidence="9 10" key="1">
    <citation type="submission" date="2016-08" db="EMBL/GenBank/DDBJ databases">
        <title>Draft genome of Fabibacter sp. strain SK-8.</title>
        <authorList>
            <person name="Wong S.-K."/>
            <person name="Hamasaki K."/>
            <person name="Yoshizawa S."/>
        </authorList>
    </citation>
    <scope>NUCLEOTIDE SEQUENCE [LARGE SCALE GENOMIC DNA]</scope>
    <source>
        <strain evidence="9 10">SK-8</strain>
    </source>
</reference>
<evidence type="ECO:0000313" key="10">
    <source>
        <dbReference type="Proteomes" id="UP000095552"/>
    </source>
</evidence>
<dbReference type="GO" id="GO:0022857">
    <property type="term" value="F:transmembrane transporter activity"/>
    <property type="evidence" value="ECO:0007669"/>
    <property type="project" value="TreeGrafter"/>
</dbReference>
<evidence type="ECO:0000256" key="6">
    <source>
        <dbReference type="SAM" id="Phobius"/>
    </source>
</evidence>
<feature type="transmembrane region" description="Helical" evidence="6">
    <location>
        <begin position="667"/>
        <end position="686"/>
    </location>
</feature>
<sequence length="787" mass="88046">MIKHYILISFRSFKRYRSTFLINLFGLATGLASALMIYLWVNDELHMGQFEEKDSDRHFQVLVNTKYSSDINTKEYALMPLAKAMEEEFPEVEKGIPVMAEPYYKGVLSHEGNDLWAVPIFAGDGYFDIFQSDFLAGNKANALDNNGVVISTKLANSLFRGAENAMGKTVQFKGEYHQGPFVVTGVFKPAEDDIIPHDILLSFDHFLSWRPENNNWNNGGTQVHLVLKDGVDIDQFNAKIYDILDKFAGYDDKLFVQKYSDKYLYGKYVNGVPVAGRIVYVKIFSLIAVFILIIACINYMNLSTAQASRRVKEIGVKKAIGAQRRALIYQFFSESIFITFLSLLLAVGIATIFLPSFNTITGKSLAIGQASHLVLPALTLTILTGLIAGIYPGLYLSGFKPVLALKGKLQASSGGLWLRKGLVVFQFATSVVLVISAVVIYQQMSFISASNLGYDQEQLVSFNRDGKLYEGDAEAFMGEVRNLSGVVSMSYLWGELPGQVSGGSGMQWEDMDREAPRVDFSFIEGGYEMAEVLGVEFKEGRSLSKEFATDEVAVVLNESAAQIIGYDAPVGRRFYNGHDVGEVVGLVKDFHFEGFQKEIGPFFFMYSEDGDRFMTKIRPENQMETIRAIEKLHESFNPGYPFIFEFVDDSYQQVYLEEKRISTLSKYFSGIAITISCLGLLALTAFSTQRRFKEIAIRKVLGSSNSGIMRLLSKEFTVLVLLAILIAVPIGFYLMKNWLDGFAYRISLEPVYFVLSGVVMLLFAWLTIVSQTAKSASVNITESLRSE</sequence>
<keyword evidence="3 6" id="KW-0812">Transmembrane</keyword>
<feature type="transmembrane region" description="Helical" evidence="6">
    <location>
        <begin position="750"/>
        <end position="769"/>
    </location>
</feature>
<keyword evidence="4 6" id="KW-1133">Transmembrane helix</keyword>
<gene>
    <name evidence="9" type="ORF">BFP71_09620</name>
</gene>
<dbReference type="PANTHER" id="PTHR30572">
    <property type="entry name" value="MEMBRANE COMPONENT OF TRANSPORTER-RELATED"/>
    <property type="match status" value="1"/>
</dbReference>
<feature type="transmembrane region" description="Helical" evidence="6">
    <location>
        <begin position="716"/>
        <end position="735"/>
    </location>
</feature>
<keyword evidence="2" id="KW-1003">Cell membrane</keyword>
<comment type="subcellular location">
    <subcellularLocation>
        <location evidence="1">Cell membrane</location>
        <topology evidence="1">Multi-pass membrane protein</topology>
    </subcellularLocation>
</comment>
<dbReference type="InterPro" id="IPR050250">
    <property type="entry name" value="Macrolide_Exporter_MacB"/>
</dbReference>
<accession>A0A1E5T2C9</accession>
<evidence type="ECO:0000256" key="5">
    <source>
        <dbReference type="ARBA" id="ARBA00023136"/>
    </source>
</evidence>
<dbReference type="Proteomes" id="UP000095552">
    <property type="component" value="Unassembled WGS sequence"/>
</dbReference>
<dbReference type="STRING" id="1563681.BFP71_09620"/>
<evidence type="ECO:0000259" key="8">
    <source>
        <dbReference type="Pfam" id="PF12704"/>
    </source>
</evidence>
<evidence type="ECO:0000256" key="3">
    <source>
        <dbReference type="ARBA" id="ARBA00022692"/>
    </source>
</evidence>
<evidence type="ECO:0000256" key="2">
    <source>
        <dbReference type="ARBA" id="ARBA00022475"/>
    </source>
</evidence>
<dbReference type="GO" id="GO:0005886">
    <property type="term" value="C:plasma membrane"/>
    <property type="evidence" value="ECO:0007669"/>
    <property type="project" value="UniProtKB-SubCell"/>
</dbReference>
<name>A0A1E5T2C9_9BACT</name>
<protein>
    <recommendedName>
        <fullName evidence="11">Transporter permease</fullName>
    </recommendedName>
</protein>
<evidence type="ECO:0000313" key="9">
    <source>
        <dbReference type="EMBL" id="OEK05524.1"/>
    </source>
</evidence>
<dbReference type="InterPro" id="IPR003838">
    <property type="entry name" value="ABC3_permease_C"/>
</dbReference>
<evidence type="ECO:0008006" key="11">
    <source>
        <dbReference type="Google" id="ProtNLM"/>
    </source>
</evidence>
<dbReference type="Pfam" id="PF12704">
    <property type="entry name" value="MacB_PCD"/>
    <property type="match status" value="1"/>
</dbReference>
<comment type="caution">
    <text evidence="9">The sequence shown here is derived from an EMBL/GenBank/DDBJ whole genome shotgun (WGS) entry which is preliminary data.</text>
</comment>
<feature type="domain" description="ABC3 transporter permease C-terminal" evidence="7">
    <location>
        <begin position="286"/>
        <end position="398"/>
    </location>
</feature>
<proteinExistence type="predicted"/>
<evidence type="ECO:0000256" key="1">
    <source>
        <dbReference type="ARBA" id="ARBA00004651"/>
    </source>
</evidence>
<feature type="domain" description="MacB-like periplasmic core" evidence="8">
    <location>
        <begin position="21"/>
        <end position="240"/>
    </location>
</feature>
<feature type="transmembrane region" description="Helical" evidence="6">
    <location>
        <begin position="279"/>
        <end position="300"/>
    </location>
</feature>
<evidence type="ECO:0000256" key="4">
    <source>
        <dbReference type="ARBA" id="ARBA00022989"/>
    </source>
</evidence>
<keyword evidence="5 6" id="KW-0472">Membrane</keyword>
<feature type="transmembrane region" description="Helical" evidence="6">
    <location>
        <begin position="327"/>
        <end position="353"/>
    </location>
</feature>
<dbReference type="Pfam" id="PF02687">
    <property type="entry name" value="FtsX"/>
    <property type="match status" value="2"/>
</dbReference>
<dbReference type="AlphaFoldDB" id="A0A1E5T2C9"/>